<keyword evidence="1" id="KW-0812">Transmembrane</keyword>
<name>A0A4Y2R5T7_ARAVE</name>
<keyword evidence="1" id="KW-0472">Membrane</keyword>
<evidence type="ECO:0000313" key="2">
    <source>
        <dbReference type="EMBL" id="GBN70816.1"/>
    </source>
</evidence>
<dbReference type="AlphaFoldDB" id="A0A4Y2R5T7"/>
<evidence type="ECO:0000256" key="1">
    <source>
        <dbReference type="SAM" id="Phobius"/>
    </source>
</evidence>
<gene>
    <name evidence="2" type="ORF">AVEN_171778_1</name>
</gene>
<keyword evidence="1" id="KW-1133">Transmembrane helix</keyword>
<proteinExistence type="predicted"/>
<keyword evidence="3" id="KW-1185">Reference proteome</keyword>
<dbReference type="EMBL" id="BGPR01015837">
    <property type="protein sequence ID" value="GBN70816.1"/>
    <property type="molecule type" value="Genomic_DNA"/>
</dbReference>
<feature type="transmembrane region" description="Helical" evidence="1">
    <location>
        <begin position="20"/>
        <end position="42"/>
    </location>
</feature>
<organism evidence="2 3">
    <name type="scientific">Araneus ventricosus</name>
    <name type="common">Orbweaver spider</name>
    <name type="synonym">Epeira ventricosa</name>
    <dbReference type="NCBI Taxonomy" id="182803"/>
    <lineage>
        <taxon>Eukaryota</taxon>
        <taxon>Metazoa</taxon>
        <taxon>Ecdysozoa</taxon>
        <taxon>Arthropoda</taxon>
        <taxon>Chelicerata</taxon>
        <taxon>Arachnida</taxon>
        <taxon>Araneae</taxon>
        <taxon>Araneomorphae</taxon>
        <taxon>Entelegynae</taxon>
        <taxon>Araneoidea</taxon>
        <taxon>Araneidae</taxon>
        <taxon>Araneus</taxon>
    </lineage>
</organism>
<evidence type="ECO:0000313" key="3">
    <source>
        <dbReference type="Proteomes" id="UP000499080"/>
    </source>
</evidence>
<accession>A0A4Y2R5T7</accession>
<sequence>MSLTSQRFVVPVKPRLWPNLLLISLSLTGGSVVFTEWNVWLAKRPISQLAVRLFPNKQFRICTVNIGLNDIMTDISTNSLRQNQRFANIYRAFK</sequence>
<reference evidence="2 3" key="1">
    <citation type="journal article" date="2019" name="Sci. Rep.">
        <title>Orb-weaving spider Araneus ventricosus genome elucidates the spidroin gene catalogue.</title>
        <authorList>
            <person name="Kono N."/>
            <person name="Nakamura H."/>
            <person name="Ohtoshi R."/>
            <person name="Moran D.A.P."/>
            <person name="Shinohara A."/>
            <person name="Yoshida Y."/>
            <person name="Fujiwara M."/>
            <person name="Mori M."/>
            <person name="Tomita M."/>
            <person name="Arakawa K."/>
        </authorList>
    </citation>
    <scope>NUCLEOTIDE SEQUENCE [LARGE SCALE GENOMIC DNA]</scope>
</reference>
<comment type="caution">
    <text evidence="2">The sequence shown here is derived from an EMBL/GenBank/DDBJ whole genome shotgun (WGS) entry which is preliminary data.</text>
</comment>
<dbReference type="Proteomes" id="UP000499080">
    <property type="component" value="Unassembled WGS sequence"/>
</dbReference>
<protein>
    <submittedName>
        <fullName evidence="2">Uncharacterized protein</fullName>
    </submittedName>
</protein>